<organism evidence="3 4">
    <name type="scientific">Methylovulum psychrotolerans</name>
    <dbReference type="NCBI Taxonomy" id="1704499"/>
    <lineage>
        <taxon>Bacteria</taxon>
        <taxon>Pseudomonadati</taxon>
        <taxon>Pseudomonadota</taxon>
        <taxon>Gammaproteobacteria</taxon>
        <taxon>Methylococcales</taxon>
        <taxon>Methylococcaceae</taxon>
        <taxon>Methylovulum</taxon>
    </lineage>
</organism>
<evidence type="ECO:0000259" key="2">
    <source>
        <dbReference type="Pfam" id="PF13116"/>
    </source>
</evidence>
<evidence type="ECO:0000256" key="1">
    <source>
        <dbReference type="SAM" id="Phobius"/>
    </source>
</evidence>
<proteinExistence type="predicted"/>
<dbReference type="InterPro" id="IPR025263">
    <property type="entry name" value="YhdP_central"/>
</dbReference>
<feature type="domain" description="YhdP central" evidence="2">
    <location>
        <begin position="5"/>
        <end position="1250"/>
    </location>
</feature>
<feature type="transmembrane region" description="Helical" evidence="1">
    <location>
        <begin position="12"/>
        <end position="34"/>
    </location>
</feature>
<reference evidence="3 4" key="1">
    <citation type="submission" date="2017-06" db="EMBL/GenBank/DDBJ databases">
        <title>Genome Sequencing of the methanotroph Methylovulum psychrotolerants str. HV10-M2 isolated from a high-altitude environment.</title>
        <authorList>
            <person name="Mateos-Rivera A."/>
        </authorList>
    </citation>
    <scope>NUCLEOTIDE SEQUENCE [LARGE SCALE GENOMIC DNA]</scope>
    <source>
        <strain evidence="3 4">HV10_M2</strain>
    </source>
</reference>
<dbReference type="OrthoDB" id="9762238at2"/>
<keyword evidence="4" id="KW-1185">Reference proteome</keyword>
<dbReference type="RefSeq" id="WP_088619217.1">
    <property type="nucleotide sequence ID" value="NZ_CP022129.1"/>
</dbReference>
<dbReference type="InterPro" id="IPR011836">
    <property type="entry name" value="YhdP"/>
</dbReference>
<sequence length="1315" mass="140644">MIPRLTRLSRHVIFWSLLAVAVGLTGLRVALVGLEHYQRELAAQISTLVGAPVSIGRFRAKLRGFTPELILDNITVAASTPGQSPAVALRQVRIGVNLLAMAANREVMSSAWVTLVGAKLSVQRQVDGRIAIVGLKAGGGQPDWLWQGRRFELLQSDILWQGQLNSNQPLSLKGVDLVVFNRGQQHSIKLLAKLPAAYGQALTLVADFTGNPFASGSLNGTAYLAAKQLNAAAVPLRQWPQTQGLDIRAGQADIEVWGHIAQSRMMAVSGAVSAHKVQVQRDKQPIWKLTALHSTFAWQQEALAPVWRLEVPRLLLSHNEATLADVRFRLSGQSADAFAPQQLALVTRQLDIQPLLRTVQFFAPALAVQLPGTAQGTVDNVSLWVDVPTRAAAINADINHLGFAPVAALPGVENLSGHLHGTGQGGVLQLRTGDAQLLLPTLFRKALVIKRLDGSLAWQRQAGGLTLSSDRLALELLGVQTVNKLRLTLPEQVSALPFLDLQTALICTDASQLKHYFPVGVMKPSDIVWLDGAFVQGQIPEGKLVYTGYLGQALASPIQDFEVKDTAVAASGEPARATDTVIASEPLGGGFFEALMEVRHLQLNYAPGWPQLTDVNGQLRFLQNRLVVHGDEGHSQQLKASQVTVINPAVGVSDHLLVQGLVNGKIADALAFLKASPLQSRIGAVADAISTQGDTEVSLDLSIPLALGAQPKVDGKATLNNARLKIVALDLPMQHINGLLKFNEQGVYSDTIKAETLNYPVAVTVSSNHGQTTLMAAGHTELGDLEAQFGLPHTAYADGGLDYQLVFPLPLDKQPSEITINSDLLGVEVKLPGLLAKPRREKQAFSIVFGLGNPQTLPITLNYADTLKAALRFDSAQQRVVSGHLILGAGSAVLPDATAHGLSIGINRPTVDLQAMLGGLAGSSGQNQGLAVQSVHLHTDNATWAQAPLGAVDLRLQAQPQHWQGQIDSAFAVGTLTVPLAVTPVSTVTLAMEQLDLAVIKKLQGTERPSHIAAATASAADSAPAPQTLPLLSLHSHKTRWEAADLGSLDIRTERLADGIALTALTLGNAAQTLKLSGEWTVRDGRQQTQLHGHLDLPNAGRTLAELDLTHDLVGSHATADFTGHWRGAPHQFSLAALQGSLDVYANEGRILSIEPGLGRVLGILAIDQWAKRLQLDFRDLYEEGLMFNFSKGHFQIANGKAVTHDLLMDAIPARISLSGGTDFVNKTLDIQASVIPKSADALPIAGTIVDKFTSLVAHTLTGSDQDGFLLGSQYQLVGQWGVLQVVPEHESDGVVPKLWSGLTDFSWLDDGKRH</sequence>
<accession>A0A1Z4BYI5</accession>
<keyword evidence="1" id="KW-0812">Transmembrane</keyword>
<keyword evidence="1" id="KW-1133">Transmembrane helix</keyword>
<evidence type="ECO:0000313" key="4">
    <source>
        <dbReference type="Proteomes" id="UP000197019"/>
    </source>
</evidence>
<gene>
    <name evidence="3" type="ORF">CEK71_09785</name>
</gene>
<dbReference type="KEGG" id="mpsy:CEK71_09785"/>
<dbReference type="PANTHER" id="PTHR38690">
    <property type="entry name" value="PROTEASE-RELATED"/>
    <property type="match status" value="1"/>
</dbReference>
<dbReference type="Pfam" id="PF13116">
    <property type="entry name" value="YhdP"/>
    <property type="match status" value="1"/>
</dbReference>
<protein>
    <submittedName>
        <fullName evidence="3">DUF3971 domain-containing protein</fullName>
    </submittedName>
</protein>
<evidence type="ECO:0000313" key="3">
    <source>
        <dbReference type="EMBL" id="ASF46345.1"/>
    </source>
</evidence>
<name>A0A1Z4BYI5_9GAMM</name>
<dbReference type="Proteomes" id="UP000197019">
    <property type="component" value="Chromosome"/>
</dbReference>
<dbReference type="PANTHER" id="PTHR38690:SF1">
    <property type="entry name" value="PROTEASE"/>
    <property type="match status" value="1"/>
</dbReference>
<keyword evidence="1" id="KW-0472">Membrane</keyword>
<dbReference type="EMBL" id="CP022129">
    <property type="protein sequence ID" value="ASF46345.1"/>
    <property type="molecule type" value="Genomic_DNA"/>
</dbReference>